<keyword evidence="3 4" id="KW-0539">Nucleus</keyword>
<keyword evidence="2 4" id="KW-0238">DNA-binding</keyword>
<reference evidence="8" key="1">
    <citation type="submission" date="2011-08" db="EMBL/GenBank/DDBJ databases">
        <authorList>
            <person name="Rombauts S."/>
        </authorList>
    </citation>
    <scope>NUCLEOTIDE SEQUENCE</scope>
    <source>
        <strain evidence="8">London</strain>
    </source>
</reference>
<proteinExistence type="predicted"/>
<feature type="DNA-binding region" description="HMG box" evidence="4">
    <location>
        <begin position="179"/>
        <end position="244"/>
    </location>
</feature>
<dbReference type="STRING" id="32264.T1K058"/>
<evidence type="ECO:0000256" key="1">
    <source>
        <dbReference type="ARBA" id="ARBA00004123"/>
    </source>
</evidence>
<evidence type="ECO:0000256" key="2">
    <source>
        <dbReference type="ARBA" id="ARBA00023125"/>
    </source>
</evidence>
<organism evidence="7 8">
    <name type="scientific">Tetranychus urticae</name>
    <name type="common">Two-spotted spider mite</name>
    <dbReference type="NCBI Taxonomy" id="32264"/>
    <lineage>
        <taxon>Eukaryota</taxon>
        <taxon>Metazoa</taxon>
        <taxon>Ecdysozoa</taxon>
        <taxon>Arthropoda</taxon>
        <taxon>Chelicerata</taxon>
        <taxon>Arachnida</taxon>
        <taxon>Acari</taxon>
        <taxon>Acariformes</taxon>
        <taxon>Trombidiformes</taxon>
        <taxon>Prostigmata</taxon>
        <taxon>Eleutherengona</taxon>
        <taxon>Raphignathae</taxon>
        <taxon>Tetranychoidea</taxon>
        <taxon>Tetranychidae</taxon>
        <taxon>Tetranychus</taxon>
    </lineage>
</organism>
<dbReference type="OMA" id="WRENVTQ"/>
<dbReference type="KEGG" id="tut:107372027"/>
<dbReference type="GO" id="GO:0005634">
    <property type="term" value="C:nucleus"/>
    <property type="evidence" value="ECO:0007669"/>
    <property type="project" value="UniProtKB-SubCell"/>
</dbReference>
<feature type="region of interest" description="Disordered" evidence="5">
    <location>
        <begin position="265"/>
        <end position="298"/>
    </location>
</feature>
<keyword evidence="8" id="KW-1185">Reference proteome</keyword>
<dbReference type="HOGENOM" id="CLU_081411_0_0_1"/>
<dbReference type="Gene3D" id="1.10.30.10">
    <property type="entry name" value="High mobility group box domain"/>
    <property type="match status" value="1"/>
</dbReference>
<dbReference type="SUPFAM" id="SSF47095">
    <property type="entry name" value="HMG-box"/>
    <property type="match status" value="1"/>
</dbReference>
<evidence type="ECO:0000256" key="3">
    <source>
        <dbReference type="ARBA" id="ARBA00023242"/>
    </source>
</evidence>
<sequence>MYFLPSTSFQVIDDNFTSVVAQQKPLQPNNAPQGMVMVNPPPQAAPNQTAIPQLEVAELQESPYTIEELAADPAFSSAALCFYQADRMVILETQNPNKSQQELVTMAIHEWHSKLTTSQKAKYLRIAERMGLTSVCRAPPGTHGQGNLLSMSSYVNSGPPPPYGAGPMCLEEMLKREPKKPPKNGYSLFTSEQLAKYVNVEPQKRLAEVARIWRENISQEEKEQYDARNKVLLAQYQRQLGNFIDTLTPEERYIYEDYCRKRNKYKHHKKKYKGDDGLEPKKKGKKKKDTVQQQVLHQ</sequence>
<dbReference type="EMBL" id="CAEY01001132">
    <property type="status" value="NOT_ANNOTATED_CDS"/>
    <property type="molecule type" value="Genomic_DNA"/>
</dbReference>
<evidence type="ECO:0000313" key="7">
    <source>
        <dbReference type="EnsemblMetazoa" id="tetur03g06530.1"/>
    </source>
</evidence>
<evidence type="ECO:0000256" key="5">
    <source>
        <dbReference type="SAM" id="MobiDB-lite"/>
    </source>
</evidence>
<dbReference type="PANTHER" id="PTHR46318">
    <property type="entry name" value="UPSTREAM BINDING TRANSCRIPTION FACTOR"/>
    <property type="match status" value="1"/>
</dbReference>
<accession>T1K058</accession>
<evidence type="ECO:0000313" key="8">
    <source>
        <dbReference type="Proteomes" id="UP000015104"/>
    </source>
</evidence>
<reference evidence="7" key="2">
    <citation type="submission" date="2015-06" db="UniProtKB">
        <authorList>
            <consortium name="EnsemblMetazoa"/>
        </authorList>
    </citation>
    <scope>IDENTIFICATION</scope>
</reference>
<dbReference type="InterPro" id="IPR036910">
    <property type="entry name" value="HMG_box_dom_sf"/>
</dbReference>
<evidence type="ECO:0000259" key="6">
    <source>
        <dbReference type="PROSITE" id="PS50118"/>
    </source>
</evidence>
<gene>
    <name evidence="7" type="primary">107372027</name>
</gene>
<dbReference type="OrthoDB" id="498543at2759"/>
<feature type="domain" description="HMG box" evidence="6">
    <location>
        <begin position="179"/>
        <end position="244"/>
    </location>
</feature>
<dbReference type="GO" id="GO:0003677">
    <property type="term" value="F:DNA binding"/>
    <property type="evidence" value="ECO:0007669"/>
    <property type="project" value="UniProtKB-UniRule"/>
</dbReference>
<protein>
    <recommendedName>
        <fullName evidence="6">HMG box domain-containing protein</fullName>
    </recommendedName>
</protein>
<evidence type="ECO:0000256" key="4">
    <source>
        <dbReference type="PROSITE-ProRule" id="PRU00267"/>
    </source>
</evidence>
<name>T1K058_TETUR</name>
<dbReference type="PROSITE" id="PS50118">
    <property type="entry name" value="HMG_BOX_2"/>
    <property type="match status" value="1"/>
</dbReference>
<dbReference type="InterPro" id="IPR009071">
    <property type="entry name" value="HMG_box_dom"/>
</dbReference>
<dbReference type="EnsemblMetazoa" id="tetur03g06530.1">
    <property type="protein sequence ID" value="tetur03g06530.1"/>
    <property type="gene ID" value="tetur03g06530"/>
</dbReference>
<dbReference type="Proteomes" id="UP000015104">
    <property type="component" value="Unassembled WGS sequence"/>
</dbReference>
<dbReference type="AlphaFoldDB" id="T1K058"/>
<dbReference type="InterPro" id="IPR051762">
    <property type="entry name" value="UBF1"/>
</dbReference>
<comment type="subcellular location">
    <subcellularLocation>
        <location evidence="1">Nucleus</location>
    </subcellularLocation>
</comment>